<evidence type="ECO:0000313" key="2">
    <source>
        <dbReference type="EMBL" id="MBC2576098.1"/>
    </source>
</evidence>
<protein>
    <submittedName>
        <fullName evidence="2">Lytic transglycosylase domain-containing protein</fullName>
    </submittedName>
</protein>
<gene>
    <name evidence="2" type="ORF">HLB29_05300</name>
</gene>
<dbReference type="Pfam" id="PF01464">
    <property type="entry name" value="SLT"/>
    <property type="match status" value="1"/>
</dbReference>
<dbReference type="Gene3D" id="1.10.530.10">
    <property type="match status" value="1"/>
</dbReference>
<dbReference type="SUPFAM" id="SSF53955">
    <property type="entry name" value="Lysozyme-like"/>
    <property type="match status" value="1"/>
</dbReference>
<accession>A0ABR6TLG4</accession>
<dbReference type="PANTHER" id="PTHR37423:SF2">
    <property type="entry name" value="MEMBRANE-BOUND LYTIC MUREIN TRANSGLYCOSYLASE C"/>
    <property type="match status" value="1"/>
</dbReference>
<dbReference type="RefSeq" id="WP_185624101.1">
    <property type="nucleotide sequence ID" value="NZ_JABGBW010000002.1"/>
</dbReference>
<feature type="domain" description="Transglycosylase SLT" evidence="1">
    <location>
        <begin position="38"/>
        <end position="144"/>
    </location>
</feature>
<comment type="caution">
    <text evidence="2">The sequence shown here is derived from an EMBL/GenBank/DDBJ whole genome shotgun (WGS) entry which is preliminary data.</text>
</comment>
<sequence length="180" mass="21061">MSKKIRIISLIFVTIIILGVSYKNIMKCIYPLKYSAFVEKYSKEYDLDKYLIYSIIKTESKFKEDAVSYKKAKGLMQISDVTASWGGKELGIENVDIFDPETNINIGAWYLNRLEDEFDGNLELAITAYNGGSGNVRKWLKDKRYSRDGKNLQKIPFKETSDYTYKVLKNYERYKSLYRK</sequence>
<name>A0ABR6TLG4_9FIRM</name>
<evidence type="ECO:0000313" key="3">
    <source>
        <dbReference type="Proteomes" id="UP000713904"/>
    </source>
</evidence>
<organism evidence="2 3">
    <name type="scientific">Peptostreptococcus canis</name>
    <dbReference type="NCBI Taxonomy" id="1159213"/>
    <lineage>
        <taxon>Bacteria</taxon>
        <taxon>Bacillati</taxon>
        <taxon>Bacillota</taxon>
        <taxon>Clostridia</taxon>
        <taxon>Peptostreptococcales</taxon>
        <taxon>Peptostreptococcaceae</taxon>
        <taxon>Peptostreptococcus</taxon>
    </lineage>
</organism>
<dbReference type="PANTHER" id="PTHR37423">
    <property type="entry name" value="SOLUBLE LYTIC MUREIN TRANSGLYCOSYLASE-RELATED"/>
    <property type="match status" value="1"/>
</dbReference>
<dbReference type="InterPro" id="IPR023346">
    <property type="entry name" value="Lysozyme-like_dom_sf"/>
</dbReference>
<evidence type="ECO:0000259" key="1">
    <source>
        <dbReference type="Pfam" id="PF01464"/>
    </source>
</evidence>
<keyword evidence="3" id="KW-1185">Reference proteome</keyword>
<reference evidence="2 3" key="1">
    <citation type="submission" date="2020-05" db="EMBL/GenBank/DDBJ databases">
        <title>Draft genome of xy-202 and genomic insight in genome of the genus Peptostreptococcus.</title>
        <authorList>
            <person name="Zhang Z."/>
        </authorList>
    </citation>
    <scope>NUCLEOTIDE SEQUENCE [LARGE SCALE GENOMIC DNA]</scope>
    <source>
        <strain evidence="2 3">DSM 27025</strain>
    </source>
</reference>
<dbReference type="InterPro" id="IPR008258">
    <property type="entry name" value="Transglycosylase_SLT_dom_1"/>
</dbReference>
<proteinExistence type="predicted"/>
<dbReference type="EMBL" id="JABGBW010000002">
    <property type="protein sequence ID" value="MBC2576098.1"/>
    <property type="molecule type" value="Genomic_DNA"/>
</dbReference>
<dbReference type="Proteomes" id="UP000713904">
    <property type="component" value="Unassembled WGS sequence"/>
</dbReference>
<dbReference type="CDD" id="cd16896">
    <property type="entry name" value="LT_Slt70-like"/>
    <property type="match status" value="1"/>
</dbReference>